<keyword evidence="2" id="KW-1185">Reference proteome</keyword>
<evidence type="ECO:0000313" key="2">
    <source>
        <dbReference type="Proteomes" id="UP000576082"/>
    </source>
</evidence>
<comment type="caution">
    <text evidence="1">The sequence shown here is derived from an EMBL/GenBank/DDBJ whole genome shotgun (WGS) entry which is preliminary data.</text>
</comment>
<proteinExistence type="predicted"/>
<name>A0A7X9S1X5_9BACT</name>
<gene>
    <name evidence="1" type="ORF">HHU12_32810</name>
</gene>
<dbReference type="InterPro" id="IPR032675">
    <property type="entry name" value="LRR_dom_sf"/>
</dbReference>
<dbReference type="Proteomes" id="UP000576082">
    <property type="component" value="Unassembled WGS sequence"/>
</dbReference>
<evidence type="ECO:0000313" key="1">
    <source>
        <dbReference type="EMBL" id="NME72786.1"/>
    </source>
</evidence>
<accession>A0A7X9S1X5</accession>
<protein>
    <submittedName>
        <fullName evidence="1">Uncharacterized protein</fullName>
    </submittedName>
</protein>
<organism evidence="1 2">
    <name type="scientific">Flammeovirga aprica JL-4</name>
    <dbReference type="NCBI Taxonomy" id="694437"/>
    <lineage>
        <taxon>Bacteria</taxon>
        <taxon>Pseudomonadati</taxon>
        <taxon>Bacteroidota</taxon>
        <taxon>Cytophagia</taxon>
        <taxon>Cytophagales</taxon>
        <taxon>Flammeovirgaceae</taxon>
        <taxon>Flammeovirga</taxon>
    </lineage>
</organism>
<dbReference type="RefSeq" id="WP_169660956.1">
    <property type="nucleotide sequence ID" value="NZ_JABANE010000209.1"/>
</dbReference>
<dbReference type="Gene3D" id="3.80.10.10">
    <property type="entry name" value="Ribonuclease Inhibitor"/>
    <property type="match status" value="1"/>
</dbReference>
<dbReference type="SUPFAM" id="SSF52058">
    <property type="entry name" value="L domain-like"/>
    <property type="match status" value="1"/>
</dbReference>
<dbReference type="EMBL" id="JABANE010000209">
    <property type="protein sequence ID" value="NME72786.1"/>
    <property type="molecule type" value="Genomic_DNA"/>
</dbReference>
<reference evidence="1 2" key="1">
    <citation type="submission" date="2020-04" db="EMBL/GenBank/DDBJ databases">
        <title>Flammeovirga sp. SR4, a novel species isolated from seawater.</title>
        <authorList>
            <person name="Wang X."/>
        </authorList>
    </citation>
    <scope>NUCLEOTIDE SEQUENCE [LARGE SCALE GENOMIC DNA]</scope>
    <source>
        <strain evidence="1 2">ATCC 23126</strain>
    </source>
</reference>
<sequence>MLHSDKYKFTYQWYNSYKEDDTGVYISKKNPKKSKDILSRMKAIHVDFYRSELKALGEKSANAFLEELTSFGNYEYFHIGEGGKKTKVPQNLKNHQLENLGVTMEGTCDLSDLLPSLQYLKELHINADRVITGDLSSMKNLEVIDIKTDNWENDHYLESAPNLQKIILKITDLSHQQLSLSKLKQLIECTIHTQSIDISTLKLKDYTTVENIELKVNEVIGIERIFDLENLQKLILDGNVGDQLFIKPTDFSSLKVLDLNLNGCKEIKVDIQYELDALTLFVAEGIKGIDSSILSTPTKKMQLYGHLEHLSSSGSLQLSNALTELNLTSETDKEVQLPSMTANLLQTLDLNIKNLQSFDDSFIDFPELSHLYVHELSSSMSFGRFEKLAKIKINQSTEEQHSITFGENALLKKLSIEGLKAVLEINVLPKNLSKIEISESHQLHDIIISETFPFLERLEIAINHRENIITDPVLPELLKIEQRHLPKLDLIRVGTDSLKSISSEITQFEKLWIYPSYETNKDILRYKKYFELVTVIGYGKQLPEDCREALFHLSTRKENTALEYAQICDALKLFQFTHKDLLEYLRVTLPLFNADNTSFQSLVGQKKKVIFVGSTGTTKTQLKEDAKALNWSVTSKVDQADIIVIGKKYSFKTHPKEGACYFTEKDFIELCKTETPKYLEEDNAESQGFTENLKSLLTSDSPENELLAFELIKSG</sequence>
<dbReference type="AlphaFoldDB" id="A0A7X9S1X5"/>